<dbReference type="InterPro" id="IPR046598">
    <property type="entry name" value="DUF6657"/>
</dbReference>
<keyword evidence="3" id="KW-1185">Reference proteome</keyword>
<dbReference type="OrthoDB" id="1722738at2"/>
<dbReference type="RefSeq" id="WP_104936840.1">
    <property type="nucleotide sequence ID" value="NZ_CP021255.1"/>
</dbReference>
<evidence type="ECO:0000256" key="1">
    <source>
        <dbReference type="SAM" id="Coils"/>
    </source>
</evidence>
<dbReference type="Pfam" id="PF20362">
    <property type="entry name" value="DUF6657"/>
    <property type="match status" value="1"/>
</dbReference>
<accession>A0A2L1GPI5</accession>
<proteinExistence type="predicted"/>
<reference evidence="2" key="2">
    <citation type="journal article" date="2018" name="MBio">
        <title>Insights into the evolution of host association through the isolation and characterization of a novel human periodontal pathobiont, Desulfobulbus oralis.</title>
        <authorList>
            <person name="Cross K.L."/>
            <person name="Chirania P."/>
            <person name="Xiong W."/>
            <person name="Beall C.J."/>
            <person name="Elkins J.G."/>
            <person name="Giannone R.J."/>
            <person name="Griffen A.L."/>
            <person name="Guss A.M."/>
            <person name="Hettich R.L."/>
            <person name="Joshi S.S."/>
            <person name="Mokrzan E.M."/>
            <person name="Martin R.K."/>
            <person name="Zhulin I.B."/>
            <person name="Leys E.J."/>
            <person name="Podar M."/>
        </authorList>
    </citation>
    <scope>NUCLEOTIDE SEQUENCE [LARGE SCALE GENOMIC DNA]</scope>
    <source>
        <strain evidence="2">ORNL</strain>
    </source>
</reference>
<dbReference type="AlphaFoldDB" id="A0A2L1GPI5"/>
<name>A0A2L1GPI5_9BACT</name>
<feature type="coiled-coil region" evidence="1">
    <location>
        <begin position="109"/>
        <end position="148"/>
    </location>
</feature>
<protein>
    <submittedName>
        <fullName evidence="2">Uncharacterized protein</fullName>
    </submittedName>
</protein>
<keyword evidence="1" id="KW-0175">Coiled coil</keyword>
<gene>
    <name evidence="2" type="ORF">CAY53_09030</name>
</gene>
<dbReference type="Proteomes" id="UP000239867">
    <property type="component" value="Chromosome"/>
</dbReference>
<dbReference type="KEGG" id="deo:CAY53_09030"/>
<dbReference type="EMBL" id="CP021255">
    <property type="protein sequence ID" value="AVD71592.1"/>
    <property type="molecule type" value="Genomic_DNA"/>
</dbReference>
<reference evidence="2" key="1">
    <citation type="submission" date="2017-05" db="EMBL/GenBank/DDBJ databases">
        <authorList>
            <person name="Song R."/>
            <person name="Chenine A.L."/>
            <person name="Ruprecht R.M."/>
        </authorList>
    </citation>
    <scope>NUCLEOTIDE SEQUENCE</scope>
    <source>
        <strain evidence="2">ORNL</strain>
    </source>
</reference>
<organism evidence="2 3">
    <name type="scientific">Desulfobulbus oralis</name>
    <dbReference type="NCBI Taxonomy" id="1986146"/>
    <lineage>
        <taxon>Bacteria</taxon>
        <taxon>Pseudomonadati</taxon>
        <taxon>Thermodesulfobacteriota</taxon>
        <taxon>Desulfobulbia</taxon>
        <taxon>Desulfobulbales</taxon>
        <taxon>Desulfobulbaceae</taxon>
        <taxon>Desulfobulbus</taxon>
    </lineage>
</organism>
<evidence type="ECO:0000313" key="2">
    <source>
        <dbReference type="EMBL" id="AVD71592.1"/>
    </source>
</evidence>
<sequence length="199" mass="22282">MSEIKSTMELVLERAARLGRATDEEMHVDALLHRGRQLGAEFLDHAEEKPESLAGHLTKAPEAERGTLRRGMLATMLHNLFLPRDESGKKRVERALAGLLALHGGARQAAALCAQLAQLASRYEEHRKQIQEQLKEQLRMQLQQSLAQERGIKVDASKIDPALDPRFAQEWGRIEAELNSQYGQALEQCRSQLFALSGV</sequence>
<evidence type="ECO:0000313" key="3">
    <source>
        <dbReference type="Proteomes" id="UP000239867"/>
    </source>
</evidence>